<dbReference type="PROSITE" id="PS50837">
    <property type="entry name" value="NACHT"/>
    <property type="match status" value="1"/>
</dbReference>
<gene>
    <name evidence="2" type="ORF">GGQ88_003504</name>
</gene>
<dbReference type="SUPFAM" id="SSF52540">
    <property type="entry name" value="P-loop containing nucleoside triphosphate hydrolases"/>
    <property type="match status" value="1"/>
</dbReference>
<reference evidence="2 3" key="1">
    <citation type="submission" date="2020-08" db="EMBL/GenBank/DDBJ databases">
        <title>Genomic Encyclopedia of Type Strains, Phase IV (KMG-IV): sequencing the most valuable type-strain genomes for metagenomic binning, comparative biology and taxonomic classification.</title>
        <authorList>
            <person name="Goeker M."/>
        </authorList>
    </citation>
    <scope>NUCLEOTIDE SEQUENCE [LARGE SCALE GENOMIC DNA]</scope>
    <source>
        <strain evidence="2 3">DSM 14552</strain>
    </source>
</reference>
<evidence type="ECO:0000313" key="2">
    <source>
        <dbReference type="EMBL" id="MBB3862206.1"/>
    </source>
</evidence>
<dbReference type="Pfam" id="PF05729">
    <property type="entry name" value="NACHT"/>
    <property type="match status" value="1"/>
</dbReference>
<organism evidence="2 3">
    <name type="scientific">Novosphingobium hassiacum</name>
    <dbReference type="NCBI Taxonomy" id="173676"/>
    <lineage>
        <taxon>Bacteria</taxon>
        <taxon>Pseudomonadati</taxon>
        <taxon>Pseudomonadota</taxon>
        <taxon>Alphaproteobacteria</taxon>
        <taxon>Sphingomonadales</taxon>
        <taxon>Sphingomonadaceae</taxon>
        <taxon>Novosphingobium</taxon>
    </lineage>
</organism>
<accession>A0A7W5ZYA1</accession>
<dbReference type="EMBL" id="JACICY010000011">
    <property type="protein sequence ID" value="MBB3862206.1"/>
    <property type="molecule type" value="Genomic_DNA"/>
</dbReference>
<feature type="domain" description="NACHT" evidence="1">
    <location>
        <begin position="296"/>
        <end position="429"/>
    </location>
</feature>
<dbReference type="InterPro" id="IPR007111">
    <property type="entry name" value="NACHT_NTPase"/>
</dbReference>
<proteinExistence type="predicted"/>
<dbReference type="Gene3D" id="3.40.50.300">
    <property type="entry name" value="P-loop containing nucleotide triphosphate hydrolases"/>
    <property type="match status" value="1"/>
</dbReference>
<evidence type="ECO:0000313" key="3">
    <source>
        <dbReference type="Proteomes" id="UP000562395"/>
    </source>
</evidence>
<dbReference type="RefSeq" id="WP_183614703.1">
    <property type="nucleotide sequence ID" value="NZ_JACICY010000011.1"/>
</dbReference>
<protein>
    <recommendedName>
        <fullName evidence="1">NACHT domain-containing protein</fullName>
    </recommendedName>
</protein>
<dbReference type="SMART" id="SM00382">
    <property type="entry name" value="AAA"/>
    <property type="match status" value="1"/>
</dbReference>
<evidence type="ECO:0000259" key="1">
    <source>
        <dbReference type="PROSITE" id="PS50837"/>
    </source>
</evidence>
<sequence>MATQTIDGLFSPPNDQPVPPPVVTRMQLLPFGDLTWENFERLCHRLVLTLGSVEHAARYGRSGQAQDGIDIYARSPGGTYHCWQAKRRAKFSATNLRSSVGLFLKGKWAKHSISLTLALQSSTADAGFQDEIEVQTRRLKAAGVNLRVLGSEELSDELRSHATLVDDFFGRVWVEAFLGPDVANSLGQRLDGVAFARVRAQLGKVYDSHFHFIDPGTYSSIHDVDERSPISIGERFLLPDVVVAELRSADPGEGPPVSRAMAPISGDPSKGDFLRSTKRALDRRRVPFREWSRHGERIVILGDAGSGKSTLLRCFALDLLGTQDRFPELASRWGDKLPLHIPFARWSREVAADGARVGLKEIVRRSLKPLLTGDSLVDLVDRAVDERRVVLLIDGLDEWADEQAARTTLQLLLTFASAHDVPVLMTARPRGFEKLGSVPATWRSAVLAPFSPQQQRALASCWFGRFAPERDGSTDATSRLARFTSDLSRDGALSTLAEVPLLLVGLITLALRDRILPRSKIEAYRQLIDLLLEQHPQKRATAAFDQRGRFEHARDPEQRRAALACLAFNIRSEAGDAGFALVQARRIIREYLVDGFSLALDRASSAATEILAVNSELQGLIVEKAPGEIGFAHASFEEFLTAEHLQSWPFSKAQEFTAARAGDPRWRNVIVMLLASTARRDEFEALLAAIQAQVREPLAMMQAAGLLVEAAFTAPNRSPAAAGALIEVGFSTIETGDWLVARRDALSSALGALDDPNLGPIVGRKLEAWSPSRSTWRRTIFDALGTWRQAPDLLETLWLGLHDDDRGTQYAAAAALAKVYAGDRSVGERLHFGLGKTQRLNVAGSMLEALRLGWPELRGLDEIFEEAALSIDPSLGLAGIARQAAIGDLRPHFRDSLHKWQHFSQSVDYHDQSVASELLGRYWADDETLVTSALRAVNGGPDRDSWDPEDSTRYLLACSPADDRIRKWLKHEFERDFPLVLVRHRNEGLCKFAEFDAVLRQAVVAYWLVDKNREYHGNELLLVVSSVADERLKSALLEDLRTGSGFTLYWTARCLLKGWGLGDDTVANNLRAAVADDARCIHLLSLIPEILLDQVASRERLLDLGSRDDARKDILAKGLAHAGCDGRDEKAVEILLRSGKHSRGIFSVTCNLFTSFSRHPDVRTLALEDIDSVDPTYQGLALGFQDDHQLRSKILGAAAPLPVELRSVLAETAISDPGSPPMARILAWYDRESDPELKIRLSIGNYRHLPGREIDESVLALVADMKSVGPEHVVKRAAALVGLLAINRLDAVRDEWDRGEPLRLVFGEWHNDTPSLHSFLCEHWGQLEKVFGSTLPERVDKFANGGGLLDVLAAAPWRSVEAQRAFLDLFERGDEGASVDALRAYAQLRPSTDALLNACLKSLEMKPTRHSADEHQLLIAQLLREQFPDHDTITEHLVTRLEHSRTVQDACLVAIYAPDRLRTFKPRRSLLDIGVQDQEWASALLIGAGVSPTTELVELLDGSFSRTSFNRWDRPESANLAVYERLQRDNSAVEAVRMWIDCEGPLERFVNAARFLASAGRLDHEAREKVNKRLDSLLGSSQLPIAIFDGVAGRRRSASIALYYALQGDQASLA</sequence>
<name>A0A7W5ZYA1_9SPHN</name>
<dbReference type="InterPro" id="IPR027417">
    <property type="entry name" value="P-loop_NTPase"/>
</dbReference>
<dbReference type="InterPro" id="IPR003593">
    <property type="entry name" value="AAA+_ATPase"/>
</dbReference>
<dbReference type="Proteomes" id="UP000562395">
    <property type="component" value="Unassembled WGS sequence"/>
</dbReference>
<comment type="caution">
    <text evidence="2">The sequence shown here is derived from an EMBL/GenBank/DDBJ whole genome shotgun (WGS) entry which is preliminary data.</text>
</comment>
<keyword evidence="3" id="KW-1185">Reference proteome</keyword>